<dbReference type="InterPro" id="IPR008965">
    <property type="entry name" value="CBM2/CBM3_carb-bd_dom_sf"/>
</dbReference>
<evidence type="ECO:0000259" key="3">
    <source>
        <dbReference type="PROSITE" id="PS51172"/>
    </source>
</evidence>
<dbReference type="InterPro" id="IPR001956">
    <property type="entry name" value="CBM3"/>
</dbReference>
<dbReference type="InterPro" id="IPR000757">
    <property type="entry name" value="Beta-glucanase-like"/>
</dbReference>
<name>S9QX91_CYSF2</name>
<feature type="domain" description="GH16" evidence="4">
    <location>
        <begin position="193"/>
        <end position="442"/>
    </location>
</feature>
<dbReference type="Gene3D" id="2.60.40.710">
    <property type="entry name" value="Endoglucanase-like"/>
    <property type="match status" value="1"/>
</dbReference>
<evidence type="ECO:0000256" key="2">
    <source>
        <dbReference type="SAM" id="MobiDB-lite"/>
    </source>
</evidence>
<dbReference type="PROSITE" id="PS51172">
    <property type="entry name" value="CBM3"/>
    <property type="match status" value="1"/>
</dbReference>
<dbReference type="SUPFAM" id="SSF49384">
    <property type="entry name" value="Carbohydrate-binding domain"/>
    <property type="match status" value="1"/>
</dbReference>
<comment type="similarity">
    <text evidence="1">Belongs to the glycosyl hydrolase 16 family.</text>
</comment>
<evidence type="ECO:0000259" key="4">
    <source>
        <dbReference type="PROSITE" id="PS51762"/>
    </source>
</evidence>
<comment type="caution">
    <text evidence="5">The sequence shown here is derived from an EMBL/GenBank/DDBJ whole genome shotgun (WGS) entry which is preliminary data.</text>
</comment>
<dbReference type="InterPro" id="IPR036966">
    <property type="entry name" value="CBM3_sf"/>
</dbReference>
<reference evidence="5" key="1">
    <citation type="submission" date="2013-05" db="EMBL/GenBank/DDBJ databases">
        <title>Genome assembly of Cystobacter fuscus DSM 2262.</title>
        <authorList>
            <person name="Sharma G."/>
            <person name="Khatri I."/>
            <person name="Kaur C."/>
            <person name="Mayilraj S."/>
            <person name="Subramanian S."/>
        </authorList>
    </citation>
    <scope>NUCLEOTIDE SEQUENCE [LARGE SCALE GENOMIC DNA]</scope>
    <source>
        <strain evidence="5">DSM 2262</strain>
    </source>
</reference>
<sequence>MGPGALRGKDQEPMKTIWKQSLLAAMSLVVPLSESLAGTADFTVQYQNYNAAGPNDDIIEAGIQVRNNTSAAIPLSNIVVRYWLTKNGASTVAPACWWWNAPDCSAISLTTGSASASGADQYVEIRFTSAAGSLAAGATTAPIDLGVTFGGAAVNETDDYSYGNQTAPTDWSRITVHDAGSAPTGGLRGGTLPTGGTTPPPTDPPPSNLAEFFDDFTYSGTGDAAFTNLWNVRTYAGGPGVSGATWSASNISMVTEGSDRLMRLRASTNGTAAGTTHSEVLTQAQKFRFGTYATRMRFRDTPLSGTRVFADKYVETFFALTPYSSPSYSEQDYEYLPNGGWGQGNTPTMFITSFDKNKTASTSARLGYSHDGWHTLVLHVRPTGNVYHIDGVERANHSSQFSPLINQFLDFQMWFIELGPSGGARTYFEDVDWVYFAKDAYLDTNTVNSKVSSLRSASVPRKDTVP</sequence>
<keyword evidence="6" id="KW-1185">Reference proteome</keyword>
<keyword evidence="5" id="KW-0378">Hydrolase</keyword>
<dbReference type="CDD" id="cd00413">
    <property type="entry name" value="Glyco_hydrolase_16"/>
    <property type="match status" value="1"/>
</dbReference>
<dbReference type="GO" id="GO:0005975">
    <property type="term" value="P:carbohydrate metabolic process"/>
    <property type="evidence" value="ECO:0007669"/>
    <property type="project" value="InterPro"/>
</dbReference>
<dbReference type="Pfam" id="PF00942">
    <property type="entry name" value="CBM_3"/>
    <property type="match status" value="1"/>
</dbReference>
<dbReference type="Proteomes" id="UP000011682">
    <property type="component" value="Unassembled WGS sequence"/>
</dbReference>
<evidence type="ECO:0000313" key="5">
    <source>
        <dbReference type="EMBL" id="EPX61288.1"/>
    </source>
</evidence>
<feature type="compositionally biased region" description="Pro residues" evidence="2">
    <location>
        <begin position="198"/>
        <end position="207"/>
    </location>
</feature>
<dbReference type="Gene3D" id="2.60.120.200">
    <property type="match status" value="1"/>
</dbReference>
<dbReference type="InterPro" id="IPR013320">
    <property type="entry name" value="ConA-like_dom_sf"/>
</dbReference>
<dbReference type="eggNOG" id="COG2273">
    <property type="taxonomic scope" value="Bacteria"/>
</dbReference>
<dbReference type="GO" id="GO:0004553">
    <property type="term" value="F:hydrolase activity, hydrolyzing O-glycosyl compounds"/>
    <property type="evidence" value="ECO:0007669"/>
    <property type="project" value="InterPro"/>
</dbReference>
<dbReference type="SMART" id="SM01067">
    <property type="entry name" value="CBM_3"/>
    <property type="match status" value="1"/>
</dbReference>
<dbReference type="EMBL" id="ANAH02000010">
    <property type="protein sequence ID" value="EPX61288.1"/>
    <property type="molecule type" value="Genomic_DNA"/>
</dbReference>
<organism evidence="5 6">
    <name type="scientific">Cystobacter fuscus (strain ATCC 25194 / DSM 2262 / NBRC 100088 / M29)</name>
    <dbReference type="NCBI Taxonomy" id="1242864"/>
    <lineage>
        <taxon>Bacteria</taxon>
        <taxon>Pseudomonadati</taxon>
        <taxon>Myxococcota</taxon>
        <taxon>Myxococcia</taxon>
        <taxon>Myxococcales</taxon>
        <taxon>Cystobacterineae</taxon>
        <taxon>Archangiaceae</taxon>
        <taxon>Cystobacter</taxon>
    </lineage>
</organism>
<feature type="region of interest" description="Disordered" evidence="2">
    <location>
        <begin position="182"/>
        <end position="208"/>
    </location>
</feature>
<feature type="domain" description="CBM3" evidence="3">
    <location>
        <begin position="39"/>
        <end position="189"/>
    </location>
</feature>
<dbReference type="SUPFAM" id="SSF49899">
    <property type="entry name" value="Concanavalin A-like lectins/glucanases"/>
    <property type="match status" value="1"/>
</dbReference>
<dbReference type="PROSITE" id="PS51762">
    <property type="entry name" value="GH16_2"/>
    <property type="match status" value="1"/>
</dbReference>
<gene>
    <name evidence="5" type="ORF">D187_001071</name>
</gene>
<evidence type="ECO:0000313" key="6">
    <source>
        <dbReference type="Proteomes" id="UP000011682"/>
    </source>
</evidence>
<proteinExistence type="inferred from homology"/>
<accession>S9QX91</accession>
<protein>
    <submittedName>
        <fullName evidence="5">Hydrolase (Secreted protein)</fullName>
    </submittedName>
</protein>
<dbReference type="GO" id="GO:0030248">
    <property type="term" value="F:cellulose binding"/>
    <property type="evidence" value="ECO:0007669"/>
    <property type="project" value="InterPro"/>
</dbReference>
<dbReference type="AlphaFoldDB" id="S9QX91"/>
<evidence type="ECO:0000256" key="1">
    <source>
        <dbReference type="ARBA" id="ARBA00006865"/>
    </source>
</evidence>